<dbReference type="EMBL" id="BT136076">
    <property type="protein sequence ID" value="AFK35871.1"/>
    <property type="molecule type" value="mRNA"/>
</dbReference>
<protein>
    <submittedName>
        <fullName evidence="2">Uncharacterized protein</fullName>
    </submittedName>
</protein>
<proteinExistence type="evidence at transcript level"/>
<evidence type="ECO:0000313" key="2">
    <source>
        <dbReference type="EMBL" id="AFK35871.1"/>
    </source>
</evidence>
<reference evidence="2" key="1">
    <citation type="submission" date="2012-05" db="EMBL/GenBank/DDBJ databases">
        <authorList>
            <person name="Krishnakumar V."/>
            <person name="Cheung F."/>
            <person name="Xiao Y."/>
            <person name="Chan A."/>
            <person name="Moskal W.A."/>
            <person name="Town C.D."/>
        </authorList>
    </citation>
    <scope>NUCLEOTIDE SEQUENCE</scope>
</reference>
<dbReference type="AlphaFoldDB" id="I3S6H9"/>
<organism evidence="2">
    <name type="scientific">Lotus japonicus</name>
    <name type="common">Lotus corniculatus var. japonicus</name>
    <dbReference type="NCBI Taxonomy" id="34305"/>
    <lineage>
        <taxon>Eukaryota</taxon>
        <taxon>Viridiplantae</taxon>
        <taxon>Streptophyta</taxon>
        <taxon>Embryophyta</taxon>
        <taxon>Tracheophyta</taxon>
        <taxon>Spermatophyta</taxon>
        <taxon>Magnoliopsida</taxon>
        <taxon>eudicotyledons</taxon>
        <taxon>Gunneridae</taxon>
        <taxon>Pentapetalae</taxon>
        <taxon>rosids</taxon>
        <taxon>fabids</taxon>
        <taxon>Fabales</taxon>
        <taxon>Fabaceae</taxon>
        <taxon>Papilionoideae</taxon>
        <taxon>50 kb inversion clade</taxon>
        <taxon>NPAAA clade</taxon>
        <taxon>Hologalegina</taxon>
        <taxon>robinioid clade</taxon>
        <taxon>Loteae</taxon>
        <taxon>Lotus</taxon>
    </lineage>
</organism>
<feature type="compositionally biased region" description="Polar residues" evidence="1">
    <location>
        <begin position="1"/>
        <end position="11"/>
    </location>
</feature>
<accession>I3S6H9</accession>
<evidence type="ECO:0000256" key="1">
    <source>
        <dbReference type="SAM" id="MobiDB-lite"/>
    </source>
</evidence>
<sequence length="49" mass="5493">MVSPSSLVTNDSHSSPSLSSLFMGMNNGSAWRRNQRTKKEASRHEKARM</sequence>
<feature type="compositionally biased region" description="Basic and acidic residues" evidence="1">
    <location>
        <begin position="37"/>
        <end position="49"/>
    </location>
</feature>
<name>I3S6H9_LOTJA</name>
<feature type="region of interest" description="Disordered" evidence="1">
    <location>
        <begin position="1"/>
        <end position="49"/>
    </location>
</feature>
<feature type="compositionally biased region" description="Low complexity" evidence="1">
    <location>
        <begin position="12"/>
        <end position="21"/>
    </location>
</feature>